<evidence type="ECO:0000313" key="2">
    <source>
        <dbReference type="Proteomes" id="UP001215598"/>
    </source>
</evidence>
<proteinExistence type="predicted"/>
<gene>
    <name evidence="1" type="ORF">B0H16DRAFT_1638622</name>
</gene>
<sequence>MSSKTLTFYTSLSSATKRLRSPIQIVLTLSLDPLRPVVRRSTKEPHAKETVESQLPIAWQVLQFDLPSSSQSLSVDYGEAFAAMEVESTINGVYQPGRSSSPEVETGKLVKYTGRVWSVDTLYTPGPPLGYFAIQSDAAKPVEMILGCEFHCTKPVYLQAYTTLNHRRGQRLAHSVVEEMFLFRDSTGKPKAKLLVDLKGARPNKCAFQVYSHHNGEIALEMTVNQD</sequence>
<reference evidence="1" key="1">
    <citation type="submission" date="2023-03" db="EMBL/GenBank/DDBJ databases">
        <title>Massive genome expansion in bonnet fungi (Mycena s.s.) driven by repeated elements and novel gene families across ecological guilds.</title>
        <authorList>
            <consortium name="Lawrence Berkeley National Laboratory"/>
            <person name="Harder C.B."/>
            <person name="Miyauchi S."/>
            <person name="Viragh M."/>
            <person name="Kuo A."/>
            <person name="Thoen E."/>
            <person name="Andreopoulos B."/>
            <person name="Lu D."/>
            <person name="Skrede I."/>
            <person name="Drula E."/>
            <person name="Henrissat B."/>
            <person name="Morin E."/>
            <person name="Kohler A."/>
            <person name="Barry K."/>
            <person name="LaButti K."/>
            <person name="Morin E."/>
            <person name="Salamov A."/>
            <person name="Lipzen A."/>
            <person name="Mereny Z."/>
            <person name="Hegedus B."/>
            <person name="Baldrian P."/>
            <person name="Stursova M."/>
            <person name="Weitz H."/>
            <person name="Taylor A."/>
            <person name="Grigoriev I.V."/>
            <person name="Nagy L.G."/>
            <person name="Martin F."/>
            <person name="Kauserud H."/>
        </authorList>
    </citation>
    <scope>NUCLEOTIDE SEQUENCE</scope>
    <source>
        <strain evidence="1">CBHHK182m</strain>
    </source>
</reference>
<dbReference type="Proteomes" id="UP001215598">
    <property type="component" value="Unassembled WGS sequence"/>
</dbReference>
<comment type="caution">
    <text evidence="1">The sequence shown here is derived from an EMBL/GenBank/DDBJ whole genome shotgun (WGS) entry which is preliminary data.</text>
</comment>
<dbReference type="EMBL" id="JARKIB010000499">
    <property type="protein sequence ID" value="KAJ7703754.1"/>
    <property type="molecule type" value="Genomic_DNA"/>
</dbReference>
<evidence type="ECO:0000313" key="1">
    <source>
        <dbReference type="EMBL" id="KAJ7703754.1"/>
    </source>
</evidence>
<name>A0AAD7M6M0_9AGAR</name>
<organism evidence="1 2">
    <name type="scientific">Mycena metata</name>
    <dbReference type="NCBI Taxonomy" id="1033252"/>
    <lineage>
        <taxon>Eukaryota</taxon>
        <taxon>Fungi</taxon>
        <taxon>Dikarya</taxon>
        <taxon>Basidiomycota</taxon>
        <taxon>Agaricomycotina</taxon>
        <taxon>Agaricomycetes</taxon>
        <taxon>Agaricomycetidae</taxon>
        <taxon>Agaricales</taxon>
        <taxon>Marasmiineae</taxon>
        <taxon>Mycenaceae</taxon>
        <taxon>Mycena</taxon>
    </lineage>
</organism>
<keyword evidence="2" id="KW-1185">Reference proteome</keyword>
<accession>A0AAD7M6M0</accession>
<dbReference type="AlphaFoldDB" id="A0AAD7M6M0"/>
<protein>
    <submittedName>
        <fullName evidence="1">Uncharacterized protein</fullName>
    </submittedName>
</protein>